<dbReference type="AlphaFoldDB" id="A0A5B6Z9S7"/>
<feature type="region of interest" description="Disordered" evidence="1">
    <location>
        <begin position="137"/>
        <end position="237"/>
    </location>
</feature>
<accession>A0A5B6Z9S7</accession>
<evidence type="ECO:0000259" key="2">
    <source>
        <dbReference type="Pfam" id="PF14438"/>
    </source>
</evidence>
<feature type="compositionally biased region" description="Basic and acidic residues" evidence="1">
    <location>
        <begin position="181"/>
        <end position="196"/>
    </location>
</feature>
<evidence type="ECO:0000313" key="3">
    <source>
        <dbReference type="EMBL" id="MPA40176.1"/>
    </source>
</evidence>
<gene>
    <name evidence="3" type="ORF">Din_009617</name>
</gene>
<organism evidence="3">
    <name type="scientific">Davidia involucrata</name>
    <name type="common">Dove tree</name>
    <dbReference type="NCBI Taxonomy" id="16924"/>
    <lineage>
        <taxon>Eukaryota</taxon>
        <taxon>Viridiplantae</taxon>
        <taxon>Streptophyta</taxon>
        <taxon>Embryophyta</taxon>
        <taxon>Tracheophyta</taxon>
        <taxon>Spermatophyta</taxon>
        <taxon>Magnoliopsida</taxon>
        <taxon>eudicotyledons</taxon>
        <taxon>Gunneridae</taxon>
        <taxon>Pentapetalae</taxon>
        <taxon>asterids</taxon>
        <taxon>Cornales</taxon>
        <taxon>Nyssaceae</taxon>
        <taxon>Davidia</taxon>
    </lineage>
</organism>
<dbReference type="GO" id="GO:0010494">
    <property type="term" value="C:cytoplasmic stress granule"/>
    <property type="evidence" value="ECO:0007669"/>
    <property type="project" value="TreeGrafter"/>
</dbReference>
<dbReference type="PANTHER" id="PTHR12854:SF12">
    <property type="entry name" value="POLYADENYLATE-BINDING PROTEIN INTERACTING PROTEIN"/>
    <property type="match status" value="1"/>
</dbReference>
<dbReference type="EMBL" id="GHES01009617">
    <property type="protein sequence ID" value="MPA40176.1"/>
    <property type="molecule type" value="Transcribed_RNA"/>
</dbReference>
<feature type="region of interest" description="Disordered" evidence="1">
    <location>
        <begin position="313"/>
        <end position="337"/>
    </location>
</feature>
<dbReference type="InterPro" id="IPR045117">
    <property type="entry name" value="ATXN2-like"/>
</dbReference>
<dbReference type="GO" id="GO:0034063">
    <property type="term" value="P:stress granule assembly"/>
    <property type="evidence" value="ECO:0007669"/>
    <property type="project" value="TreeGrafter"/>
</dbReference>
<dbReference type="GO" id="GO:0003729">
    <property type="term" value="F:mRNA binding"/>
    <property type="evidence" value="ECO:0007669"/>
    <property type="project" value="TreeGrafter"/>
</dbReference>
<name>A0A5B6Z9S7_DAVIN</name>
<dbReference type="InterPro" id="IPR025852">
    <property type="entry name" value="SM_dom_ATX"/>
</dbReference>
<feature type="compositionally biased region" description="Polar residues" evidence="1">
    <location>
        <begin position="318"/>
        <end position="336"/>
    </location>
</feature>
<dbReference type="Pfam" id="PF14438">
    <property type="entry name" value="SM-ATX"/>
    <property type="match status" value="1"/>
</dbReference>
<feature type="compositionally biased region" description="Polar residues" evidence="1">
    <location>
        <begin position="149"/>
        <end position="160"/>
    </location>
</feature>
<proteinExistence type="predicted"/>
<dbReference type="PANTHER" id="PTHR12854">
    <property type="entry name" value="ATAXIN 2-RELATED"/>
    <property type="match status" value="1"/>
</dbReference>
<feature type="domain" description="Ataxin 2 SM" evidence="2">
    <location>
        <begin position="21"/>
        <end position="99"/>
    </location>
</feature>
<protein>
    <submittedName>
        <fullName evidence="3">Putative polyadenylate-binding protein-interacting protein 4 isoform X1</fullName>
    </submittedName>
</protein>
<sequence>MGCRNREFSEEENAVSASLSDALLFATMCIIDLQVDVHVKDGSIYSGTFYTARVENDYGIVLKRAMLTKKGNCDANVEDGGLIETLVVQSENLVQVVAKGVLLPADGVAGNVAEDDIGAIAGTVPSLECAEIETKMRKRNKSNVERKQISQTRSSAQIENGSARDFTPTMTRHLGNAPEGENGKSDGIHLVEKEEASSVQVNERQVGDGRSEGKQGDYEEKSEFQKEETTHEVQGSGSSLDACLVQSNVIGEIHAKIASKLLPNGAPCDSSAPSIVKLDDQCHERKSSEDIPCSDAISSGVSTSVTSVVDVTSESRHSSSSMPTEMVPSKNSGSNRTAKEFKLNPGAKIFCPSFTNHISTPPAAPTVASVTYITDNCPIVPVAAPQPEVEISPFTSRSSLPVKFVPFGNLMVGNGGSDSQYPQSIVGHVGSRTQPVRFAGQYHSVQTGPAYIHPNSQNVMVGRLGGQLVYLHPVSHDATQGAAALSQVSTCPLLTPHQVHLPKHQGSAAAQALQVCVTPPFIANGQQPFAMSSHIPLAQPPCPVIRPIPVSGSTGFFSTKFP</sequence>
<feature type="compositionally biased region" description="Basic and acidic residues" evidence="1">
    <location>
        <begin position="205"/>
        <end position="231"/>
    </location>
</feature>
<reference evidence="3" key="1">
    <citation type="submission" date="2019-08" db="EMBL/GenBank/DDBJ databases">
        <title>Reference gene set and small RNA set construction with multiple tissues from Davidia involucrata Baill.</title>
        <authorList>
            <person name="Yang H."/>
            <person name="Zhou C."/>
            <person name="Li G."/>
            <person name="Wang J."/>
            <person name="Gao P."/>
            <person name="Wang M."/>
            <person name="Wang R."/>
            <person name="Zhao Y."/>
        </authorList>
    </citation>
    <scope>NUCLEOTIDE SEQUENCE</scope>
    <source>
        <tissue evidence="3">Mixed with DoveR01_LX</tissue>
    </source>
</reference>
<evidence type="ECO:0000256" key="1">
    <source>
        <dbReference type="SAM" id="MobiDB-lite"/>
    </source>
</evidence>